<evidence type="ECO:0000313" key="3">
    <source>
        <dbReference type="Proteomes" id="UP000223060"/>
    </source>
</evidence>
<feature type="transmembrane region" description="Helical" evidence="1">
    <location>
        <begin position="12"/>
        <end position="32"/>
    </location>
</feature>
<organism evidence="2 3">
    <name type="scientific">Listeria weihenstephanensis</name>
    <dbReference type="NCBI Taxonomy" id="1006155"/>
    <lineage>
        <taxon>Bacteria</taxon>
        <taxon>Bacillati</taxon>
        <taxon>Bacillota</taxon>
        <taxon>Bacilli</taxon>
        <taxon>Bacillales</taxon>
        <taxon>Listeriaceae</taxon>
        <taxon>Listeria</taxon>
    </lineage>
</organism>
<dbReference type="KEGG" id="lwi:UE46_15305"/>
<feature type="transmembrane region" description="Helical" evidence="1">
    <location>
        <begin position="309"/>
        <end position="329"/>
    </location>
</feature>
<keyword evidence="1" id="KW-0472">Membrane</keyword>
<feature type="transmembrane region" description="Helical" evidence="1">
    <location>
        <begin position="183"/>
        <end position="204"/>
    </location>
</feature>
<gene>
    <name evidence="2" type="ORF">UE46_15305</name>
</gene>
<keyword evidence="1" id="KW-1133">Transmembrane helix</keyword>
<name>A0A1S7FXW2_9LIST</name>
<evidence type="ECO:0000313" key="2">
    <source>
        <dbReference type="EMBL" id="AQY52253.1"/>
    </source>
</evidence>
<keyword evidence="1" id="KW-0812">Transmembrane</keyword>
<accession>A0A1S7FXW2</accession>
<reference evidence="3" key="1">
    <citation type="submission" date="2015-03" db="EMBL/GenBank/DDBJ databases">
        <authorList>
            <person name="Ferrari E."/>
            <person name="Walter M.C."/>
            <person name="Huptas C."/>
            <person name="Scherer S."/>
            <person name="Mueller-Herbst S."/>
        </authorList>
    </citation>
    <scope>NUCLEOTIDE SEQUENCE [LARGE SCALE GENOMIC DNA]</scope>
    <source>
        <strain evidence="3">LWP01</strain>
    </source>
</reference>
<dbReference type="AlphaFoldDB" id="A0A1S7FXW2"/>
<dbReference type="RefSeq" id="WP_036063151.1">
    <property type="nucleotide sequence ID" value="NZ_CP011102.1"/>
</dbReference>
<feature type="transmembrane region" description="Helical" evidence="1">
    <location>
        <begin position="279"/>
        <end position="297"/>
    </location>
</feature>
<feature type="transmembrane region" description="Helical" evidence="1">
    <location>
        <begin position="376"/>
        <end position="397"/>
    </location>
</feature>
<evidence type="ECO:0000256" key="1">
    <source>
        <dbReference type="SAM" id="Phobius"/>
    </source>
</evidence>
<dbReference type="InterPro" id="IPR046107">
    <property type="entry name" value="DUF6044"/>
</dbReference>
<feature type="transmembrane region" description="Helical" evidence="1">
    <location>
        <begin position="349"/>
        <end position="367"/>
    </location>
</feature>
<dbReference type="Pfam" id="PF19510">
    <property type="entry name" value="DUF6044"/>
    <property type="match status" value="1"/>
</dbReference>
<dbReference type="EMBL" id="CP011102">
    <property type="protein sequence ID" value="AQY52253.1"/>
    <property type="molecule type" value="Genomic_DNA"/>
</dbReference>
<proteinExistence type="predicted"/>
<dbReference type="Proteomes" id="UP000223060">
    <property type="component" value="Chromosome"/>
</dbReference>
<feature type="transmembrane region" description="Helical" evidence="1">
    <location>
        <begin position="130"/>
        <end position="163"/>
    </location>
</feature>
<feature type="transmembrane region" description="Helical" evidence="1">
    <location>
        <begin position="216"/>
        <end position="235"/>
    </location>
</feature>
<protein>
    <submittedName>
        <fullName evidence="2">Membrane protein</fullName>
    </submittedName>
</protein>
<keyword evidence="3" id="KW-1185">Reference proteome</keyword>
<sequence>MGMKTWFIDRKLEIIAIALILIFTAPLFILGGNSHIRIHDNLDSNMTWYKVLLNSGNYLAKTGSNIPQMLDGVAPRDSFDSQFVGIVWLYAIFPTPLAFAFSQLITRIFAFIGMRLWLRDYIIKDPSKKYITLFVAVAFALTPFWPSGMLSTLGMPLALWAFLNIRKGKKSIWNWLILTLLPFYSSLILGFCFLLFLVACIWIYDIVKKRGWNWRFFSSIAYMSIIYCIVNYRFISQMFFQTNEPDSRSAFSLPNNSVLGSVRLTFKNFTIGHTHDQPLATYVILPVILLALVMMLVKKEWRTQKPFLWLMALNFSLSIWYAFWWWGAWNPIKEQISIMRSFNFSRFHFLQPFIFYGLFALALVYFASKGGWWKRIAMIGLVLQLCVVFAGNSEIVYRAAGTPSIDQFYAKKEFREIKNYIGKPQKDYRVASIGIHPSISQENGFYTLDGYVNSYPLSYKAKFREIIAKELDKSPTLKDYYDGWGNRVYIFSAELGKNYLFDKNSKKHIKNLELNTRAFKEMGGEYIFSAVPIDNARENDLHLEKTFDDKEAAWKIYLYKVGDLNAR</sequence>
<feature type="transmembrane region" description="Helical" evidence="1">
    <location>
        <begin position="97"/>
        <end position="118"/>
    </location>
</feature>